<feature type="region of interest" description="Disordered" evidence="1">
    <location>
        <begin position="818"/>
        <end position="840"/>
    </location>
</feature>
<dbReference type="OrthoDB" id="194358at2759"/>
<feature type="region of interest" description="Disordered" evidence="1">
    <location>
        <begin position="264"/>
        <end position="285"/>
    </location>
</feature>
<dbReference type="SUPFAM" id="SSF49562">
    <property type="entry name" value="C2 domain (Calcium/lipid-binding domain, CaLB)"/>
    <property type="match status" value="1"/>
</dbReference>
<dbReference type="InterPro" id="IPR035892">
    <property type="entry name" value="C2_domain_sf"/>
</dbReference>
<feature type="compositionally biased region" description="Basic and acidic residues" evidence="1">
    <location>
        <begin position="174"/>
        <end position="203"/>
    </location>
</feature>
<dbReference type="Proteomes" id="UP000749559">
    <property type="component" value="Unassembled WGS sequence"/>
</dbReference>
<name>A0A8J1UAE8_OWEFU</name>
<evidence type="ECO:0000256" key="1">
    <source>
        <dbReference type="SAM" id="MobiDB-lite"/>
    </source>
</evidence>
<accession>A0A8J1UAE8</accession>
<reference evidence="2" key="1">
    <citation type="submission" date="2022-03" db="EMBL/GenBank/DDBJ databases">
        <authorList>
            <person name="Martin C."/>
        </authorList>
    </citation>
    <scope>NUCLEOTIDE SEQUENCE</scope>
</reference>
<feature type="compositionally biased region" description="Polar residues" evidence="1">
    <location>
        <begin position="705"/>
        <end position="720"/>
    </location>
</feature>
<dbReference type="Gene3D" id="1.25.40.20">
    <property type="entry name" value="Ankyrin repeat-containing domain"/>
    <property type="match status" value="1"/>
</dbReference>
<dbReference type="PANTHER" id="PTHR24201">
    <property type="entry name" value="ANK_REP_REGION DOMAIN-CONTAINING PROTEIN"/>
    <property type="match status" value="1"/>
</dbReference>
<comment type="caution">
    <text evidence="2">The sequence shown here is derived from an EMBL/GenBank/DDBJ whole genome shotgun (WGS) entry which is preliminary data.</text>
</comment>
<feature type="region of interest" description="Disordered" evidence="1">
    <location>
        <begin position="152"/>
        <end position="203"/>
    </location>
</feature>
<dbReference type="SMART" id="SM00248">
    <property type="entry name" value="ANK"/>
    <property type="match status" value="3"/>
</dbReference>
<dbReference type="Gene3D" id="2.60.40.150">
    <property type="entry name" value="C2 domain"/>
    <property type="match status" value="1"/>
</dbReference>
<feature type="region of interest" description="Disordered" evidence="1">
    <location>
        <begin position="499"/>
        <end position="523"/>
    </location>
</feature>
<proteinExistence type="predicted"/>
<dbReference type="InterPro" id="IPR050776">
    <property type="entry name" value="Ank_Repeat/CDKN_Inhibitor"/>
</dbReference>
<protein>
    <submittedName>
        <fullName evidence="2">Uncharacterized protein</fullName>
    </submittedName>
</protein>
<sequence length="840" mass="94488">MGLSDGELSDTKLHEAVRYGDIDDVKASLKDGLDPNKVGLYSWTCVHEAASNGDMDVLKLLLKHKGNPNKKDKLKGNTAVHYAAKEDNKECLEMLIQYGGRYNTKNNDGKTPLDVAQKNCEELLQKQRVKDLIKTTVKQAKEDSLEVEEKNWNKLQHVDNATEHSKPPGNNNENEPKDESKQEADKCATEKMPEKAWQKPKEKKETIMGFLQLSFEYNSRKSSLKVRVWQLSDILLPPADTSMIQSVYVKGYLLPDKKRVTKRKTDEVKIEKPEPPQVKVDSPKSTDNLPEFAIQTIFKPSMFKFSKPLEYKDITPEIVASKTVDLQVCITQKYTRKSFVIANMNLPLKSAVKKLVREKIPLRPCLSTGIPENMKVYSAHELSIISSARNFSSNPDIRNPSLANLTAQSSERASSDSDLKRVQVVKVSKAPSITLSLPPDEDDRGQSPLEEITILEELDPVTKQYLSKSTSNLVHMPGEISDEDLIDLPNISIEKVPNKIKKSKSTPDLSSTEDSDMSELENSLSKQHGTFAKAIAKGKKDVYSLIEKGKKMKAKTVGSTEVIELKDVKEPGNDILKFTTEEETQLGSPIRSPRSRHRRMRSKENSPNTSFAEVHTYATVHELDKTPVKASRRRHLPETPDSSPRKLEELQSTVVDFVKAIKSTPEPPPPIPSPNQPHPPNSPNPYRARTGDRVRAKTPSPRDTAATTNVSSISSMQSNETIEKTFHPKKLWDDHHTKSSTNNNSEQIQEIELKEEISHSEKQKLKQKYLKRAAKMQTLSSQQEKMNFLHRTILDSPSSAYEHSETLRDCTERAIEPYDAVPGGVNIDVPSVHSYPTTEL</sequence>
<dbReference type="AlphaFoldDB" id="A0A8J1UAE8"/>
<dbReference type="InterPro" id="IPR002110">
    <property type="entry name" value="Ankyrin_rpt"/>
</dbReference>
<dbReference type="SUPFAM" id="SSF48403">
    <property type="entry name" value="Ankyrin repeat"/>
    <property type="match status" value="1"/>
</dbReference>
<evidence type="ECO:0000313" key="2">
    <source>
        <dbReference type="EMBL" id="CAH1773089.1"/>
    </source>
</evidence>
<dbReference type="InterPro" id="IPR036770">
    <property type="entry name" value="Ankyrin_rpt-contain_sf"/>
</dbReference>
<dbReference type="PANTHER" id="PTHR24201:SF15">
    <property type="entry name" value="ANKYRIN REPEAT DOMAIN-CONTAINING PROTEIN 66"/>
    <property type="match status" value="1"/>
</dbReference>
<dbReference type="Pfam" id="PF12796">
    <property type="entry name" value="Ank_2"/>
    <property type="match status" value="1"/>
</dbReference>
<dbReference type="PROSITE" id="PS50088">
    <property type="entry name" value="ANK_REPEAT"/>
    <property type="match status" value="2"/>
</dbReference>
<gene>
    <name evidence="2" type="ORF">OFUS_LOCUS735</name>
</gene>
<organism evidence="2 3">
    <name type="scientific">Owenia fusiformis</name>
    <name type="common">Polychaete worm</name>
    <dbReference type="NCBI Taxonomy" id="6347"/>
    <lineage>
        <taxon>Eukaryota</taxon>
        <taxon>Metazoa</taxon>
        <taxon>Spiralia</taxon>
        <taxon>Lophotrochozoa</taxon>
        <taxon>Annelida</taxon>
        <taxon>Polychaeta</taxon>
        <taxon>Sedentaria</taxon>
        <taxon>Canalipalpata</taxon>
        <taxon>Sabellida</taxon>
        <taxon>Oweniida</taxon>
        <taxon>Oweniidae</taxon>
        <taxon>Owenia</taxon>
    </lineage>
</organism>
<evidence type="ECO:0000313" key="3">
    <source>
        <dbReference type="Proteomes" id="UP000749559"/>
    </source>
</evidence>
<feature type="region of interest" description="Disordered" evidence="1">
    <location>
        <begin position="581"/>
        <end position="720"/>
    </location>
</feature>
<feature type="compositionally biased region" description="Basic and acidic residues" evidence="1">
    <location>
        <begin position="152"/>
        <end position="166"/>
    </location>
</feature>
<feature type="compositionally biased region" description="Pro residues" evidence="1">
    <location>
        <begin position="665"/>
        <end position="683"/>
    </location>
</feature>
<keyword evidence="3" id="KW-1185">Reference proteome</keyword>
<dbReference type="EMBL" id="CAIIXF020000001">
    <property type="protein sequence ID" value="CAH1773089.1"/>
    <property type="molecule type" value="Genomic_DNA"/>
</dbReference>
<feature type="compositionally biased region" description="Basic and acidic residues" evidence="1">
    <location>
        <begin position="264"/>
        <end position="274"/>
    </location>
</feature>
<dbReference type="PROSITE" id="PS50297">
    <property type="entry name" value="ANK_REP_REGION"/>
    <property type="match status" value="2"/>
</dbReference>